<keyword evidence="2" id="KW-1185">Reference proteome</keyword>
<accession>A0AC61QJV4</accession>
<dbReference type="Proteomes" id="UP000294588">
    <property type="component" value="Unassembled WGS sequence"/>
</dbReference>
<protein>
    <submittedName>
        <fullName evidence="1">Uncharacterized protein</fullName>
    </submittedName>
</protein>
<reference evidence="1" key="1">
    <citation type="submission" date="2019-03" db="EMBL/GenBank/DDBJ databases">
        <title>Candidatus Syntrophosphaera thermopropionivorans: a novel player in syntrophic propionate oxidation during anaerobic digestion.</title>
        <authorList>
            <person name="Dyksma S."/>
        </authorList>
    </citation>
    <scope>NUCLEOTIDE SEQUENCE</scope>
    <source>
        <strain evidence="1">W5</strain>
    </source>
</reference>
<proteinExistence type="predicted"/>
<organism evidence="1 2">
    <name type="scientific">Candidatus Syntrophosphaera thermopropionivorans</name>
    <dbReference type="NCBI Taxonomy" id="2593015"/>
    <lineage>
        <taxon>Bacteria</taxon>
        <taxon>Pseudomonadati</taxon>
        <taxon>Candidatus Cloacimonadota</taxon>
        <taxon>Candidatus Cloacimonadia</taxon>
        <taxon>Candidatus Cloacimonadales</taxon>
        <taxon>Candidatus Cloacimonadaceae</taxon>
        <taxon>Candidatus Syntrophosphaera</taxon>
    </lineage>
</organism>
<comment type="caution">
    <text evidence="1">The sequence shown here is derived from an EMBL/GenBank/DDBJ whole genome shotgun (WGS) entry which is preliminary data.</text>
</comment>
<evidence type="ECO:0000313" key="2">
    <source>
        <dbReference type="Proteomes" id="UP000294588"/>
    </source>
</evidence>
<evidence type="ECO:0000313" key="1">
    <source>
        <dbReference type="EMBL" id="TDF73545.1"/>
    </source>
</evidence>
<sequence>MEFILPDGKILELEQVRKVSRIRDLGLEKDSIEYSKIAFEIHLKGHKIIEVGERYHYADWAEKLKKLTTIRNNLINALKEAGIQFEEE</sequence>
<gene>
    <name evidence="1" type="ORF">E0946_03050</name>
</gene>
<name>A0AC61QJV4_9BACT</name>
<dbReference type="EMBL" id="SMOG01000005">
    <property type="protein sequence ID" value="TDF73545.1"/>
    <property type="molecule type" value="Genomic_DNA"/>
</dbReference>